<dbReference type="Pfam" id="PF07690">
    <property type="entry name" value="MFS_1"/>
    <property type="match status" value="1"/>
</dbReference>
<feature type="transmembrane region" description="Helical" evidence="8">
    <location>
        <begin position="154"/>
        <end position="173"/>
    </location>
</feature>
<dbReference type="GeneID" id="111594031"/>
<dbReference type="Proteomes" id="UP000504633">
    <property type="component" value="Unplaced"/>
</dbReference>
<feature type="transmembrane region" description="Helical" evidence="8">
    <location>
        <begin position="244"/>
        <end position="263"/>
    </location>
</feature>
<dbReference type="CTD" id="45380"/>
<dbReference type="PANTHER" id="PTHR23505">
    <property type="entry name" value="SPINSTER"/>
    <property type="match status" value="1"/>
</dbReference>
<dbReference type="PANTHER" id="PTHR23505:SF79">
    <property type="entry name" value="PROTEIN SPINSTER"/>
    <property type="match status" value="1"/>
</dbReference>
<sequence>MSLKNQQAYQPLPTAAAAMDNPAMSNSSSSSGSNEDVARLAQNGIPPTYSSQQLVSSDSDSMEHHRLHGNGIVPQPRSRPAISKRQWLTISVLCFVNLINYMDRFTIAGVLEDVKKTFDIDNDSAGLLQTVFVLSYMVFAPLFGYLGDRYSRRWLMVVGVALWSTTTLLGSFMKNFVGFITFRALVGIGEASYSTIAPTIISDLFIDSMRSKMLAFFYFAIPVGSGMGYIVGSKTAELANDWRWALRVTPILGVFAVVLLALLKDPKRGESEGVAQVERESFWVEIKDLLTNRTFILSTAGFTCVAFVTGALAWWGPNYIHLGLKMQPGNENLKQEDISYKFGLVAMAAGLIGVPLGSVLAQHYRTRVANCDPYICGIGLFVSAPMVFIGLLMARSSATLCFLFVFGAQVALNLCWSIVADILLYVIVPSRRSTAEAFQILVSHALGDAGSPYLVGAISTAIRNRMIAESNTVNDAMIKSMSQLAENATEFYSDNLPSRSAVDLSTFESLQYSLFSTTFVEVLGGVFFLITACYIVNDKAKATAAVLEYSAQQQQQQQPPQQSPRSRNA</sequence>
<dbReference type="OrthoDB" id="6770063at2759"/>
<evidence type="ECO:0000256" key="7">
    <source>
        <dbReference type="SAM" id="MobiDB-lite"/>
    </source>
</evidence>
<evidence type="ECO:0000256" key="6">
    <source>
        <dbReference type="ARBA" id="ARBA00024338"/>
    </source>
</evidence>
<dbReference type="AlphaFoldDB" id="A0A6J1L8I2"/>
<dbReference type="CDD" id="cd17328">
    <property type="entry name" value="MFS_spinster_like"/>
    <property type="match status" value="1"/>
</dbReference>
<dbReference type="SUPFAM" id="SSF103473">
    <property type="entry name" value="MFS general substrate transporter"/>
    <property type="match status" value="1"/>
</dbReference>
<comment type="similarity">
    <text evidence="6">Belongs to the major facilitator superfamily. Spinster (TC 2.A.1.49) family.</text>
</comment>
<comment type="subcellular location">
    <subcellularLocation>
        <location evidence="1">Membrane</location>
        <topology evidence="1">Multi-pass membrane protein</topology>
    </subcellularLocation>
</comment>
<keyword evidence="5 8" id="KW-0472">Membrane</keyword>
<name>A0A6J1L8I2_DROHY</name>
<evidence type="ECO:0000313" key="10">
    <source>
        <dbReference type="Proteomes" id="UP000504633"/>
    </source>
</evidence>
<evidence type="ECO:0000256" key="4">
    <source>
        <dbReference type="ARBA" id="ARBA00022989"/>
    </source>
</evidence>
<feature type="transmembrane region" description="Helical" evidence="8">
    <location>
        <begin position="179"/>
        <end position="201"/>
    </location>
</feature>
<feature type="region of interest" description="Disordered" evidence="7">
    <location>
        <begin position="550"/>
        <end position="569"/>
    </location>
</feature>
<evidence type="ECO:0000256" key="2">
    <source>
        <dbReference type="ARBA" id="ARBA00022448"/>
    </source>
</evidence>
<feature type="transmembrane region" description="Helical" evidence="8">
    <location>
        <begin position="512"/>
        <end position="536"/>
    </location>
</feature>
<dbReference type="GO" id="GO:0022857">
    <property type="term" value="F:transmembrane transporter activity"/>
    <property type="evidence" value="ECO:0007669"/>
    <property type="project" value="InterPro"/>
</dbReference>
<proteinExistence type="inferred from homology"/>
<evidence type="ECO:0000256" key="8">
    <source>
        <dbReference type="SAM" id="Phobius"/>
    </source>
</evidence>
<keyword evidence="4 8" id="KW-1133">Transmembrane helix</keyword>
<protein>
    <submittedName>
        <fullName evidence="11">Protein spinster</fullName>
    </submittedName>
</protein>
<gene>
    <name evidence="11" type="primary">LOC111594031</name>
</gene>
<feature type="domain" description="Major facilitator superfamily (MFS) profile" evidence="9">
    <location>
        <begin position="89"/>
        <end position="541"/>
    </location>
</feature>
<evidence type="ECO:0000313" key="11">
    <source>
        <dbReference type="RefSeq" id="XP_023162912.2"/>
    </source>
</evidence>
<dbReference type="InterPro" id="IPR020846">
    <property type="entry name" value="MFS_dom"/>
</dbReference>
<feature type="transmembrane region" description="Helical" evidence="8">
    <location>
        <begin position="87"/>
        <end position="107"/>
    </location>
</feature>
<feature type="transmembrane region" description="Helical" evidence="8">
    <location>
        <begin position="338"/>
        <end position="361"/>
    </location>
</feature>
<dbReference type="InterPro" id="IPR036259">
    <property type="entry name" value="MFS_trans_sf"/>
</dbReference>
<accession>A0A6J1L8I2</accession>
<feature type="transmembrane region" description="Helical" evidence="8">
    <location>
        <begin position="127"/>
        <end position="147"/>
    </location>
</feature>
<feature type="region of interest" description="Disordered" evidence="7">
    <location>
        <begin position="49"/>
        <end position="78"/>
    </location>
</feature>
<feature type="region of interest" description="Disordered" evidence="7">
    <location>
        <begin position="1"/>
        <end position="36"/>
    </location>
</feature>
<evidence type="ECO:0000259" key="9">
    <source>
        <dbReference type="PROSITE" id="PS50850"/>
    </source>
</evidence>
<dbReference type="KEGG" id="dhe:111594031"/>
<dbReference type="GO" id="GO:0016020">
    <property type="term" value="C:membrane"/>
    <property type="evidence" value="ECO:0007669"/>
    <property type="project" value="UniProtKB-SubCell"/>
</dbReference>
<feature type="transmembrane region" description="Helical" evidence="8">
    <location>
        <begin position="295"/>
        <end position="316"/>
    </location>
</feature>
<dbReference type="PROSITE" id="PS50850">
    <property type="entry name" value="MFS"/>
    <property type="match status" value="1"/>
</dbReference>
<feature type="transmembrane region" description="Helical" evidence="8">
    <location>
        <begin position="440"/>
        <end position="462"/>
    </location>
</feature>
<keyword evidence="2" id="KW-0813">Transport</keyword>
<dbReference type="InterPro" id="IPR044770">
    <property type="entry name" value="MFS_spinster-like"/>
</dbReference>
<reference evidence="11" key="1">
    <citation type="submission" date="2025-08" db="UniProtKB">
        <authorList>
            <consortium name="RefSeq"/>
        </authorList>
    </citation>
    <scope>IDENTIFICATION</scope>
    <source>
        <strain evidence="11">15085-1641.00</strain>
        <tissue evidence="11">Whole body</tissue>
    </source>
</reference>
<feature type="transmembrane region" description="Helical" evidence="8">
    <location>
        <begin position="213"/>
        <end position="232"/>
    </location>
</feature>
<organism evidence="10 11">
    <name type="scientific">Drosophila hydei</name>
    <name type="common">Fruit fly</name>
    <dbReference type="NCBI Taxonomy" id="7224"/>
    <lineage>
        <taxon>Eukaryota</taxon>
        <taxon>Metazoa</taxon>
        <taxon>Ecdysozoa</taxon>
        <taxon>Arthropoda</taxon>
        <taxon>Hexapoda</taxon>
        <taxon>Insecta</taxon>
        <taxon>Pterygota</taxon>
        <taxon>Neoptera</taxon>
        <taxon>Endopterygota</taxon>
        <taxon>Diptera</taxon>
        <taxon>Brachycera</taxon>
        <taxon>Muscomorpha</taxon>
        <taxon>Ephydroidea</taxon>
        <taxon>Drosophilidae</taxon>
        <taxon>Drosophila</taxon>
    </lineage>
</organism>
<feature type="compositionally biased region" description="Low complexity" evidence="7">
    <location>
        <begin position="15"/>
        <end position="34"/>
    </location>
</feature>
<evidence type="ECO:0000256" key="1">
    <source>
        <dbReference type="ARBA" id="ARBA00004141"/>
    </source>
</evidence>
<evidence type="ECO:0000256" key="3">
    <source>
        <dbReference type="ARBA" id="ARBA00022692"/>
    </source>
</evidence>
<feature type="compositionally biased region" description="Low complexity" evidence="7">
    <location>
        <begin position="50"/>
        <end position="59"/>
    </location>
</feature>
<dbReference type="OMA" id="YICAAGL"/>
<feature type="transmembrane region" description="Helical" evidence="8">
    <location>
        <begin position="400"/>
        <end position="428"/>
    </location>
</feature>
<dbReference type="RefSeq" id="XP_023162912.2">
    <property type="nucleotide sequence ID" value="XM_023307144.2"/>
</dbReference>
<feature type="transmembrane region" description="Helical" evidence="8">
    <location>
        <begin position="373"/>
        <end position="394"/>
    </location>
</feature>
<keyword evidence="10" id="KW-1185">Reference proteome</keyword>
<dbReference type="InterPro" id="IPR011701">
    <property type="entry name" value="MFS"/>
</dbReference>
<keyword evidence="3 8" id="KW-0812">Transmembrane</keyword>
<dbReference type="Gene3D" id="1.20.1250.20">
    <property type="entry name" value="MFS general substrate transporter like domains"/>
    <property type="match status" value="1"/>
</dbReference>
<evidence type="ECO:0000256" key="5">
    <source>
        <dbReference type="ARBA" id="ARBA00023136"/>
    </source>
</evidence>